<organism evidence="7">
    <name type="scientific">uncultured marine thaumarchaeote AD1000_02_C08</name>
    <dbReference type="NCBI Taxonomy" id="1455880"/>
    <lineage>
        <taxon>Archaea</taxon>
        <taxon>Nitrososphaerota</taxon>
        <taxon>environmental samples</taxon>
    </lineage>
</organism>
<keyword evidence="2 5" id="KW-0378">Hydrolase</keyword>
<evidence type="ECO:0000313" key="7">
    <source>
        <dbReference type="EMBL" id="AIE90307.1"/>
    </source>
</evidence>
<evidence type="ECO:0000256" key="5">
    <source>
        <dbReference type="PROSITE-ProRule" id="PRU00560"/>
    </source>
</evidence>
<dbReference type="GO" id="GO:0005524">
    <property type="term" value="F:ATP binding"/>
    <property type="evidence" value="ECO:0007669"/>
    <property type="project" value="UniProtKB-UniRule"/>
</dbReference>
<dbReference type="AlphaFoldDB" id="A0A075FKP1"/>
<feature type="binding site" evidence="5">
    <location>
        <begin position="21"/>
        <end position="28"/>
    </location>
    <ligand>
        <name>ATP</name>
        <dbReference type="ChEBI" id="CHEBI:30616"/>
    </ligand>
</feature>
<dbReference type="GO" id="GO:0016787">
    <property type="term" value="F:hydrolase activity"/>
    <property type="evidence" value="ECO:0007669"/>
    <property type="project" value="UniProtKB-UniRule"/>
</dbReference>
<name>A0A075FKP1_9ARCH</name>
<evidence type="ECO:0000256" key="4">
    <source>
        <dbReference type="ARBA" id="ARBA00022840"/>
    </source>
</evidence>
<accession>A0A075FKP1</accession>
<dbReference type="PANTHER" id="PTHR11070">
    <property type="entry name" value="UVRD / RECB / PCRA DNA HELICASE FAMILY MEMBER"/>
    <property type="match status" value="1"/>
</dbReference>
<evidence type="ECO:0000256" key="3">
    <source>
        <dbReference type="ARBA" id="ARBA00022806"/>
    </source>
</evidence>
<dbReference type="EC" id="3.6.4.12" evidence="7"/>
<feature type="domain" description="UvrD-like helicase ATP-binding" evidence="6">
    <location>
        <begin position="1"/>
        <end position="80"/>
    </location>
</feature>
<dbReference type="PANTHER" id="PTHR11070:SF2">
    <property type="entry name" value="ATP-DEPENDENT DNA HELICASE SRS2"/>
    <property type="match status" value="1"/>
</dbReference>
<evidence type="ECO:0000256" key="2">
    <source>
        <dbReference type="ARBA" id="ARBA00022801"/>
    </source>
</evidence>
<dbReference type="InterPro" id="IPR027417">
    <property type="entry name" value="P-loop_NTPase"/>
</dbReference>
<dbReference type="GO" id="GO:0043138">
    <property type="term" value="F:3'-5' DNA helicase activity"/>
    <property type="evidence" value="ECO:0007669"/>
    <property type="project" value="TreeGrafter"/>
</dbReference>
<sequence length="80" mass="8891">MSLNPEKQAIIAQDGNVLVTANPGTGKTRLLAYKYVDLINKGIAPEQILCLTFTTKAKREMETRILEVIKKKKSISIFPS</sequence>
<dbReference type="GO" id="GO:0005829">
    <property type="term" value="C:cytosol"/>
    <property type="evidence" value="ECO:0007669"/>
    <property type="project" value="TreeGrafter"/>
</dbReference>
<keyword evidence="4 5" id="KW-0067">ATP-binding</keyword>
<dbReference type="EMBL" id="KF900305">
    <property type="protein sequence ID" value="AIE90307.1"/>
    <property type="molecule type" value="Genomic_DNA"/>
</dbReference>
<dbReference type="InterPro" id="IPR014016">
    <property type="entry name" value="UvrD-like_ATP-bd"/>
</dbReference>
<dbReference type="GO" id="GO:0003677">
    <property type="term" value="F:DNA binding"/>
    <property type="evidence" value="ECO:0007669"/>
    <property type="project" value="InterPro"/>
</dbReference>
<evidence type="ECO:0000259" key="6">
    <source>
        <dbReference type="PROSITE" id="PS51198"/>
    </source>
</evidence>
<dbReference type="Pfam" id="PF00580">
    <property type="entry name" value="UvrD-helicase"/>
    <property type="match status" value="1"/>
</dbReference>
<protein>
    <submittedName>
        <fullName evidence="7">Exodeoxyribonuclease V (UvrD, pcrA)</fullName>
        <ecNumber evidence="7">3.6.4.12</ecNumber>
    </submittedName>
</protein>
<keyword evidence="1 5" id="KW-0547">Nucleotide-binding</keyword>
<dbReference type="PROSITE" id="PS51198">
    <property type="entry name" value="UVRD_HELICASE_ATP_BIND"/>
    <property type="match status" value="1"/>
</dbReference>
<dbReference type="InterPro" id="IPR000212">
    <property type="entry name" value="DNA_helicase_UvrD/REP"/>
</dbReference>
<dbReference type="GO" id="GO:0000725">
    <property type="term" value="P:recombinational repair"/>
    <property type="evidence" value="ECO:0007669"/>
    <property type="project" value="TreeGrafter"/>
</dbReference>
<proteinExistence type="predicted"/>
<dbReference type="Gene3D" id="3.40.50.300">
    <property type="entry name" value="P-loop containing nucleotide triphosphate hydrolases"/>
    <property type="match status" value="1"/>
</dbReference>
<keyword evidence="3 5" id="KW-0347">Helicase</keyword>
<reference evidence="7" key="1">
    <citation type="journal article" date="2014" name="Genome Biol. Evol.">
        <title>Pangenome evidence for extensive interdomain horizontal transfer affecting lineage core and shell genes in uncultured planktonic thaumarchaeota and euryarchaeota.</title>
        <authorList>
            <person name="Deschamps P."/>
            <person name="Zivanovic Y."/>
            <person name="Moreira D."/>
            <person name="Rodriguez-Valera F."/>
            <person name="Lopez-Garcia P."/>
        </authorList>
    </citation>
    <scope>NUCLEOTIDE SEQUENCE</scope>
</reference>
<dbReference type="SUPFAM" id="SSF52540">
    <property type="entry name" value="P-loop containing nucleoside triphosphate hydrolases"/>
    <property type="match status" value="1"/>
</dbReference>
<evidence type="ECO:0000256" key="1">
    <source>
        <dbReference type="ARBA" id="ARBA00022741"/>
    </source>
</evidence>
<gene>
    <name evidence="7" type="primary">pcrA</name>
    <name evidence="7" type="synonym">uvrD</name>
</gene>